<evidence type="ECO:0000256" key="4">
    <source>
        <dbReference type="ARBA" id="ARBA00022679"/>
    </source>
</evidence>
<feature type="transmembrane region" description="Helical" evidence="8">
    <location>
        <begin position="156"/>
        <end position="175"/>
    </location>
</feature>
<evidence type="ECO:0000256" key="8">
    <source>
        <dbReference type="SAM" id="Phobius"/>
    </source>
</evidence>
<evidence type="ECO:0000256" key="1">
    <source>
        <dbReference type="ARBA" id="ARBA00001946"/>
    </source>
</evidence>
<gene>
    <name evidence="9" type="ORF">EIP91_010490</name>
</gene>
<keyword evidence="5 8" id="KW-0812">Transmembrane</keyword>
<evidence type="ECO:0000256" key="3">
    <source>
        <dbReference type="ARBA" id="ARBA00005985"/>
    </source>
</evidence>
<dbReference type="Pfam" id="PF01040">
    <property type="entry name" value="UbiA"/>
    <property type="match status" value="1"/>
</dbReference>
<name>A0A4R0RQS8_9APHY</name>
<dbReference type="GO" id="GO:0006744">
    <property type="term" value="P:ubiquinone biosynthetic process"/>
    <property type="evidence" value="ECO:0007669"/>
    <property type="project" value="TreeGrafter"/>
</dbReference>
<dbReference type="PANTHER" id="PTHR11048:SF28">
    <property type="entry name" value="4-HYDROXYBENZOATE POLYPRENYLTRANSFERASE, MITOCHONDRIAL"/>
    <property type="match status" value="1"/>
</dbReference>
<evidence type="ECO:0000256" key="7">
    <source>
        <dbReference type="ARBA" id="ARBA00023136"/>
    </source>
</evidence>
<keyword evidence="10" id="KW-1185">Reference proteome</keyword>
<comment type="caution">
    <text evidence="9">The sequence shown here is derived from an EMBL/GenBank/DDBJ whole genome shotgun (WGS) entry which is preliminary data.</text>
</comment>
<evidence type="ECO:0000256" key="5">
    <source>
        <dbReference type="ARBA" id="ARBA00022692"/>
    </source>
</evidence>
<sequence>MSIKPYLELMRIDKPGWQLVLWPMAWGLGMAAYSHNTPFDQVKTLSIKAIVSANLIHWSCCTINDIFDRDLDAAVERTKTRPIPSGRVTVLFAFTFVLVQYVVGTMILRAMYPSKTVLGLVMIEFIPAFFIYPLVKRVSHWPQAWLAFALNIGHHGGCWFIIALVAFHLLVELIIKG</sequence>
<comment type="cofactor">
    <cofactor evidence="1">
        <name>Mg(2+)</name>
        <dbReference type="ChEBI" id="CHEBI:18420"/>
    </cofactor>
</comment>
<protein>
    <submittedName>
        <fullName evidence="9">Uncharacterized protein</fullName>
    </submittedName>
</protein>
<organism evidence="9 10">
    <name type="scientific">Steccherinum ochraceum</name>
    <dbReference type="NCBI Taxonomy" id="92696"/>
    <lineage>
        <taxon>Eukaryota</taxon>
        <taxon>Fungi</taxon>
        <taxon>Dikarya</taxon>
        <taxon>Basidiomycota</taxon>
        <taxon>Agaricomycotina</taxon>
        <taxon>Agaricomycetes</taxon>
        <taxon>Polyporales</taxon>
        <taxon>Steccherinaceae</taxon>
        <taxon>Steccherinum</taxon>
    </lineage>
</organism>
<dbReference type="AlphaFoldDB" id="A0A4R0RQS8"/>
<keyword evidence="7 8" id="KW-0472">Membrane</keyword>
<dbReference type="STRING" id="92696.A0A4R0RQS8"/>
<dbReference type="InterPro" id="IPR044878">
    <property type="entry name" value="UbiA_sf"/>
</dbReference>
<proteinExistence type="inferred from homology"/>
<keyword evidence="6 8" id="KW-1133">Transmembrane helix</keyword>
<keyword evidence="4" id="KW-0808">Transferase</keyword>
<dbReference type="InterPro" id="IPR030470">
    <property type="entry name" value="UbiA_prenylTrfase_CS"/>
</dbReference>
<evidence type="ECO:0000256" key="6">
    <source>
        <dbReference type="ARBA" id="ARBA00022989"/>
    </source>
</evidence>
<comment type="subcellular location">
    <subcellularLocation>
        <location evidence="2">Membrane</location>
        <topology evidence="2">Multi-pass membrane protein</topology>
    </subcellularLocation>
</comment>
<evidence type="ECO:0000313" key="10">
    <source>
        <dbReference type="Proteomes" id="UP000292702"/>
    </source>
</evidence>
<evidence type="ECO:0000256" key="2">
    <source>
        <dbReference type="ARBA" id="ARBA00004141"/>
    </source>
</evidence>
<dbReference type="Proteomes" id="UP000292702">
    <property type="component" value="Unassembled WGS sequence"/>
</dbReference>
<feature type="transmembrane region" description="Helical" evidence="8">
    <location>
        <begin position="88"/>
        <end position="111"/>
    </location>
</feature>
<dbReference type="OrthoDB" id="18170at2759"/>
<dbReference type="EMBL" id="RWJN01000063">
    <property type="protein sequence ID" value="TCD68565.1"/>
    <property type="molecule type" value="Genomic_DNA"/>
</dbReference>
<dbReference type="PANTHER" id="PTHR11048">
    <property type="entry name" value="PRENYLTRANSFERASES"/>
    <property type="match status" value="1"/>
</dbReference>
<dbReference type="PROSITE" id="PS00943">
    <property type="entry name" value="UBIA"/>
    <property type="match status" value="1"/>
</dbReference>
<feature type="transmembrane region" description="Helical" evidence="8">
    <location>
        <begin position="117"/>
        <end position="135"/>
    </location>
</feature>
<accession>A0A4R0RQS8</accession>
<dbReference type="InterPro" id="IPR000537">
    <property type="entry name" value="UbiA_prenyltransferase"/>
</dbReference>
<dbReference type="GO" id="GO:0016765">
    <property type="term" value="F:transferase activity, transferring alkyl or aryl (other than methyl) groups"/>
    <property type="evidence" value="ECO:0007669"/>
    <property type="project" value="InterPro"/>
</dbReference>
<dbReference type="GO" id="GO:0005886">
    <property type="term" value="C:plasma membrane"/>
    <property type="evidence" value="ECO:0007669"/>
    <property type="project" value="TreeGrafter"/>
</dbReference>
<dbReference type="InterPro" id="IPR039653">
    <property type="entry name" value="Prenyltransferase"/>
</dbReference>
<evidence type="ECO:0000313" key="9">
    <source>
        <dbReference type="EMBL" id="TCD68565.1"/>
    </source>
</evidence>
<dbReference type="Gene3D" id="1.10.357.140">
    <property type="entry name" value="UbiA prenyltransferase"/>
    <property type="match status" value="1"/>
</dbReference>
<comment type="similarity">
    <text evidence="3">Belongs to the UbiA prenyltransferase family.</text>
</comment>
<reference evidence="9 10" key="1">
    <citation type="submission" date="2018-11" db="EMBL/GenBank/DDBJ databases">
        <title>Genome assembly of Steccherinum ochraceum LE-BIN_3174, the white-rot fungus of the Steccherinaceae family (The Residual Polyporoid clade, Polyporales, Basidiomycota).</title>
        <authorList>
            <person name="Fedorova T.V."/>
            <person name="Glazunova O.A."/>
            <person name="Landesman E.O."/>
            <person name="Moiseenko K.V."/>
            <person name="Psurtseva N.V."/>
            <person name="Savinova O.S."/>
            <person name="Shakhova N.V."/>
            <person name="Tyazhelova T.V."/>
            <person name="Vasina D.V."/>
        </authorList>
    </citation>
    <scope>NUCLEOTIDE SEQUENCE [LARGE SCALE GENOMIC DNA]</scope>
    <source>
        <strain evidence="9 10">LE-BIN_3174</strain>
    </source>
</reference>